<evidence type="ECO:0000313" key="1">
    <source>
        <dbReference type="EMBL" id="OPJ79182.1"/>
    </source>
</evidence>
<name>A0A1V4K3Z8_PATFA</name>
<accession>A0A1V4K3Z8</accession>
<dbReference type="Proteomes" id="UP000190648">
    <property type="component" value="Unassembled WGS sequence"/>
</dbReference>
<proteinExistence type="predicted"/>
<comment type="caution">
    <text evidence="1">The sequence shown here is derived from an EMBL/GenBank/DDBJ whole genome shotgun (WGS) entry which is preliminary data.</text>
</comment>
<sequence>MYEPSPDAPPLKLGWEPFIGCSEAGVALSEAPGAGSALWLCPQLLANASSQRDTQAQACWELFLSFPN</sequence>
<protein>
    <submittedName>
        <fullName evidence="1">Uncharacterized protein</fullName>
    </submittedName>
</protein>
<dbReference type="AlphaFoldDB" id="A0A1V4K3Z8"/>
<reference evidence="1 2" key="1">
    <citation type="submission" date="2016-02" db="EMBL/GenBank/DDBJ databases">
        <title>Band-tailed pigeon sequencing and assembly.</title>
        <authorList>
            <person name="Soares A.E."/>
            <person name="Novak B.J."/>
            <person name="Rice E.S."/>
            <person name="O'Connell B."/>
            <person name="Chang D."/>
            <person name="Weber S."/>
            <person name="Shapiro B."/>
        </authorList>
    </citation>
    <scope>NUCLEOTIDE SEQUENCE [LARGE SCALE GENOMIC DNA]</scope>
    <source>
        <strain evidence="1">BTP2013</strain>
        <tissue evidence="1">Blood</tissue>
    </source>
</reference>
<evidence type="ECO:0000313" key="2">
    <source>
        <dbReference type="Proteomes" id="UP000190648"/>
    </source>
</evidence>
<dbReference type="EMBL" id="LSYS01004732">
    <property type="protein sequence ID" value="OPJ79182.1"/>
    <property type="molecule type" value="Genomic_DNA"/>
</dbReference>
<organism evidence="1 2">
    <name type="scientific">Patagioenas fasciata monilis</name>
    <dbReference type="NCBI Taxonomy" id="372326"/>
    <lineage>
        <taxon>Eukaryota</taxon>
        <taxon>Metazoa</taxon>
        <taxon>Chordata</taxon>
        <taxon>Craniata</taxon>
        <taxon>Vertebrata</taxon>
        <taxon>Euteleostomi</taxon>
        <taxon>Archelosauria</taxon>
        <taxon>Archosauria</taxon>
        <taxon>Dinosauria</taxon>
        <taxon>Saurischia</taxon>
        <taxon>Theropoda</taxon>
        <taxon>Coelurosauria</taxon>
        <taxon>Aves</taxon>
        <taxon>Neognathae</taxon>
        <taxon>Neoaves</taxon>
        <taxon>Columbimorphae</taxon>
        <taxon>Columbiformes</taxon>
        <taxon>Columbidae</taxon>
        <taxon>Patagioenas</taxon>
    </lineage>
</organism>
<gene>
    <name evidence="1" type="ORF">AV530_005089</name>
</gene>
<keyword evidence="2" id="KW-1185">Reference proteome</keyword>